<dbReference type="PANTHER" id="PTHR42899">
    <property type="entry name" value="SPERMATOGENESIS-ASSOCIATED PROTEIN 20"/>
    <property type="match status" value="1"/>
</dbReference>
<dbReference type="InterPro" id="IPR008928">
    <property type="entry name" value="6-hairpin_glycosidase_sf"/>
</dbReference>
<sequence length="831" mass="93495">MTCRNVFDGCCRSTRDRIRRGRWRLLVALFAAFASLGPIPPFTSHTQAQETVHDPNTDEPAHTNRLAKETSPYLLQHAHNPVDWYPWSDEAFEKAKREDKPIFLSVGYSTCYWCHVMEVESFEDPEVAAVINEHFVPIKVDREERPDLDEQYMIATQLMTQRGGWPNSVWLTPDGRPWMAGTYFPKQRFIAVLKQLDEVWKNRRDDVQKQADMLAKAAERLGESGFEERPELSAALVGEATAQLAAGYDEVHGGFGGAPKFPPHGTLQLLIEQYRVTEDASLLPPVTQTLDAMWLGGIHDHLGGGFHRYATDREWLLPHFEKMLYDNAQLMRAYADGFALTREPRYRDAVADIDRWLRQEMTSPQGAFYSAIDSGEVGKEGEAYVWPIERLSEVLTPEQAELFAEIYQFRPEGNFREESTGEQTGTNIPHLEASIETIAEQRKTDPAALRKRLAAIRSALLVERNTWPQPHKDDKVLTSWNGLMIGSLAYAGRLLDEPRYIRSAERAAEFILDQMVRDGVLLRTYRDGTAKLPGYLDDHAYFADALLQLYRATGDERWLSQATALADRLLADFEDRQDGGFFFTTDDHEVLLVRSKHLGGGGNLPNPNGVAANVLIELSELTGNPAYRESAERTLRSLAGRMKQQPFTCEDLLVATSRWLATRAEDGTGAAGTMTADAESDRLERRVGPLRIRVSSTATKVRVDETFIVTAVIDIDEAWHLYAANPEAPFVQPSDIEVEESKSLVIGETQRPEGERRVDESLDQAINAYTGKIEFAVPVTVRPEAVDGEIKVTVRVTTQACDDRRCLPVEVSSFQVPVTIVSGGERDRPRD</sequence>
<evidence type="ECO:0000313" key="5">
    <source>
        <dbReference type="Proteomes" id="UP000324479"/>
    </source>
</evidence>
<dbReference type="Gene3D" id="2.60.40.1250">
    <property type="entry name" value="Thiol:disulfide interchange protein DsbD, N-terminal domain"/>
    <property type="match status" value="1"/>
</dbReference>
<accession>A0A5M6DHZ6</accession>
<gene>
    <name evidence="4" type="ORF">FYK55_03480</name>
</gene>
<dbReference type="PANTHER" id="PTHR42899:SF1">
    <property type="entry name" value="SPERMATOGENESIS-ASSOCIATED PROTEIN 20"/>
    <property type="match status" value="1"/>
</dbReference>
<comment type="caution">
    <text evidence="4">The sequence shown here is derived from an EMBL/GenBank/DDBJ whole genome shotgun (WGS) entry which is preliminary data.</text>
</comment>
<organism evidence="4 5">
    <name type="scientific">Roseiconus nitratireducens</name>
    <dbReference type="NCBI Taxonomy" id="2605748"/>
    <lineage>
        <taxon>Bacteria</taxon>
        <taxon>Pseudomonadati</taxon>
        <taxon>Planctomycetota</taxon>
        <taxon>Planctomycetia</taxon>
        <taxon>Pirellulales</taxon>
        <taxon>Pirellulaceae</taxon>
        <taxon>Roseiconus</taxon>
    </lineage>
</organism>
<dbReference type="SUPFAM" id="SSF48208">
    <property type="entry name" value="Six-hairpin glycosidases"/>
    <property type="match status" value="1"/>
</dbReference>
<dbReference type="CDD" id="cd02955">
    <property type="entry name" value="SSP411"/>
    <property type="match status" value="1"/>
</dbReference>
<dbReference type="InterPro" id="IPR036249">
    <property type="entry name" value="Thioredoxin-like_sf"/>
</dbReference>
<reference evidence="4 5" key="1">
    <citation type="submission" date="2019-08" db="EMBL/GenBank/DDBJ databases">
        <authorList>
            <person name="Dhanesh K."/>
            <person name="Kumar G."/>
            <person name="Sasikala C."/>
            <person name="Venkata Ramana C."/>
        </authorList>
    </citation>
    <scope>NUCLEOTIDE SEQUENCE [LARGE SCALE GENOMIC DNA]</scope>
    <source>
        <strain evidence="4 5">JC645</strain>
    </source>
</reference>
<dbReference type="Gene3D" id="3.40.30.10">
    <property type="entry name" value="Glutaredoxin"/>
    <property type="match status" value="1"/>
</dbReference>
<dbReference type="Gene3D" id="1.50.10.10">
    <property type="match status" value="1"/>
</dbReference>
<proteinExistence type="predicted"/>
<dbReference type="GO" id="GO:0005975">
    <property type="term" value="P:carbohydrate metabolic process"/>
    <property type="evidence" value="ECO:0007669"/>
    <property type="project" value="InterPro"/>
</dbReference>
<protein>
    <submittedName>
        <fullName evidence="4">DUF255 domain-containing protein</fullName>
    </submittedName>
</protein>
<dbReference type="AlphaFoldDB" id="A0A5M6DHZ6"/>
<dbReference type="InterPro" id="IPR024705">
    <property type="entry name" value="Ssp411"/>
</dbReference>
<name>A0A5M6DHZ6_9BACT</name>
<keyword evidence="5" id="KW-1185">Reference proteome</keyword>
<evidence type="ECO:0000259" key="3">
    <source>
        <dbReference type="Pfam" id="PF11412"/>
    </source>
</evidence>
<dbReference type="SUPFAM" id="SSF52833">
    <property type="entry name" value="Thioredoxin-like"/>
    <property type="match status" value="1"/>
</dbReference>
<dbReference type="InterPro" id="IPR028250">
    <property type="entry name" value="DsbDN"/>
</dbReference>
<dbReference type="InterPro" id="IPR012341">
    <property type="entry name" value="6hp_glycosidase-like_sf"/>
</dbReference>
<evidence type="ECO:0000313" key="4">
    <source>
        <dbReference type="EMBL" id="KAA5545986.1"/>
    </source>
</evidence>
<dbReference type="Proteomes" id="UP000324479">
    <property type="component" value="Unassembled WGS sequence"/>
</dbReference>
<feature type="compositionally biased region" description="Basic and acidic residues" evidence="1">
    <location>
        <begin position="51"/>
        <end position="63"/>
    </location>
</feature>
<dbReference type="Pfam" id="PF11412">
    <property type="entry name" value="DsbD_N"/>
    <property type="match status" value="1"/>
</dbReference>
<dbReference type="Pfam" id="PF03190">
    <property type="entry name" value="Thioredox_DsbH"/>
    <property type="match status" value="1"/>
</dbReference>
<feature type="region of interest" description="Disordered" evidence="1">
    <location>
        <begin position="44"/>
        <end position="63"/>
    </location>
</feature>
<dbReference type="InterPro" id="IPR036929">
    <property type="entry name" value="DsbDN_sf"/>
</dbReference>
<dbReference type="InterPro" id="IPR004879">
    <property type="entry name" value="Ssp411-like_TRX"/>
</dbReference>
<dbReference type="EMBL" id="VWOX01000002">
    <property type="protein sequence ID" value="KAA5545986.1"/>
    <property type="molecule type" value="Genomic_DNA"/>
</dbReference>
<feature type="domain" description="Thiol:disulfide interchange protein DsbD N-terminal" evidence="3">
    <location>
        <begin position="703"/>
        <end position="815"/>
    </location>
</feature>
<evidence type="ECO:0000256" key="1">
    <source>
        <dbReference type="SAM" id="MobiDB-lite"/>
    </source>
</evidence>
<evidence type="ECO:0000259" key="2">
    <source>
        <dbReference type="Pfam" id="PF03190"/>
    </source>
</evidence>
<feature type="domain" description="Spermatogenesis-associated protein 20-like TRX" evidence="2">
    <location>
        <begin position="63"/>
        <end position="216"/>
    </location>
</feature>